<dbReference type="EMBL" id="CDSF01000086">
    <property type="protein sequence ID" value="CEO98652.1"/>
    <property type="molecule type" value="Genomic_DNA"/>
</dbReference>
<feature type="compositionally biased region" description="Low complexity" evidence="5">
    <location>
        <begin position="380"/>
        <end position="396"/>
    </location>
</feature>
<dbReference type="Proteomes" id="UP000039324">
    <property type="component" value="Unassembled WGS sequence"/>
</dbReference>
<feature type="compositionally biased region" description="Acidic residues" evidence="5">
    <location>
        <begin position="192"/>
        <end position="201"/>
    </location>
</feature>
<dbReference type="PANTHER" id="PTHR12748">
    <property type="entry name" value="ORIGIN RECOGNITION COMPLEX SUBUNIT 3"/>
    <property type="match status" value="1"/>
</dbReference>
<feature type="domain" description="PHD-type" evidence="6">
    <location>
        <begin position="6"/>
        <end position="58"/>
    </location>
</feature>
<dbReference type="PROSITE" id="PS01359">
    <property type="entry name" value="ZF_PHD_1"/>
    <property type="match status" value="1"/>
</dbReference>
<keyword evidence="9" id="KW-1185">Reference proteome</keyword>
<dbReference type="InterPro" id="IPR001965">
    <property type="entry name" value="Znf_PHD"/>
</dbReference>
<evidence type="ECO:0000313" key="10">
    <source>
        <dbReference type="Proteomes" id="UP000290189"/>
    </source>
</evidence>
<reference evidence="7 9" key="1">
    <citation type="submission" date="2015-02" db="EMBL/GenBank/DDBJ databases">
        <authorList>
            <person name="Chooi Y.-H."/>
        </authorList>
    </citation>
    <scope>NUCLEOTIDE SEQUENCE [LARGE SCALE GENOMIC DNA]</scope>
    <source>
        <strain evidence="7">E3</strain>
    </source>
</reference>
<evidence type="ECO:0000313" key="8">
    <source>
        <dbReference type="EMBL" id="SPR00790.1"/>
    </source>
</evidence>
<dbReference type="PANTHER" id="PTHR12748:SF0">
    <property type="entry name" value="ORIGIN RECOGNITION COMPLEX SUBUNIT 3"/>
    <property type="match status" value="1"/>
</dbReference>
<dbReference type="PROSITE" id="PS50016">
    <property type="entry name" value="ZF_PHD_2"/>
    <property type="match status" value="1"/>
</dbReference>
<feature type="region of interest" description="Disordered" evidence="5">
    <location>
        <begin position="185"/>
        <end position="244"/>
    </location>
</feature>
<dbReference type="Proteomes" id="UP000290189">
    <property type="component" value="Unassembled WGS sequence"/>
</dbReference>
<dbReference type="Pfam" id="PF07034">
    <property type="entry name" value="ORC3_N"/>
    <property type="match status" value="1"/>
</dbReference>
<dbReference type="GO" id="GO:0005664">
    <property type="term" value="C:nuclear origin of replication recognition complex"/>
    <property type="evidence" value="ECO:0007669"/>
    <property type="project" value="InterPro"/>
</dbReference>
<name>A0A0G4ITW7_PLABS</name>
<dbReference type="InterPro" id="IPR019786">
    <property type="entry name" value="Zinc_finger_PHD-type_CS"/>
</dbReference>
<dbReference type="InterPro" id="IPR019787">
    <property type="entry name" value="Znf_PHD-finger"/>
</dbReference>
<feature type="region of interest" description="Disordered" evidence="5">
    <location>
        <begin position="380"/>
        <end position="422"/>
    </location>
</feature>
<evidence type="ECO:0000256" key="4">
    <source>
        <dbReference type="PROSITE-ProRule" id="PRU00146"/>
    </source>
</evidence>
<reference evidence="8 10" key="2">
    <citation type="submission" date="2018-03" db="EMBL/GenBank/DDBJ databases">
        <authorList>
            <person name="Fogelqvist J."/>
        </authorList>
    </citation>
    <scope>NUCLEOTIDE SEQUENCE [LARGE SCALE GENOMIC DNA]</scope>
</reference>
<keyword evidence="2 4" id="KW-0863">Zinc-finger</keyword>
<proteinExistence type="predicted"/>
<accession>A0A0G4ITW7</accession>
<dbReference type="STRING" id="37360.A0A0G4ITW7"/>
<dbReference type="Pfam" id="PF13831">
    <property type="entry name" value="PHD_2"/>
    <property type="match status" value="1"/>
</dbReference>
<evidence type="ECO:0000259" key="6">
    <source>
        <dbReference type="PROSITE" id="PS50016"/>
    </source>
</evidence>
<dbReference type="EMBL" id="OVEO01000015">
    <property type="protein sequence ID" value="SPR00790.1"/>
    <property type="molecule type" value="Genomic_DNA"/>
</dbReference>
<evidence type="ECO:0000313" key="7">
    <source>
        <dbReference type="EMBL" id="CEO98652.1"/>
    </source>
</evidence>
<gene>
    <name evidence="7" type="ORF">PBRA_006766</name>
    <name evidence="8" type="ORF">PLBR_LOCUS8005</name>
</gene>
<evidence type="ECO:0000256" key="1">
    <source>
        <dbReference type="ARBA" id="ARBA00022723"/>
    </source>
</evidence>
<dbReference type="Gene3D" id="3.30.40.10">
    <property type="entry name" value="Zinc/RING finger domain, C3HC4 (zinc finger)"/>
    <property type="match status" value="2"/>
</dbReference>
<organism evidence="7 9">
    <name type="scientific">Plasmodiophora brassicae</name>
    <name type="common">Clubroot disease agent</name>
    <dbReference type="NCBI Taxonomy" id="37360"/>
    <lineage>
        <taxon>Eukaryota</taxon>
        <taxon>Sar</taxon>
        <taxon>Rhizaria</taxon>
        <taxon>Endomyxa</taxon>
        <taxon>Phytomyxea</taxon>
        <taxon>Plasmodiophorida</taxon>
        <taxon>Plasmodiophoridae</taxon>
        <taxon>Plasmodiophora</taxon>
    </lineage>
</organism>
<dbReference type="GO" id="GO:0005656">
    <property type="term" value="C:nuclear pre-replicative complex"/>
    <property type="evidence" value="ECO:0007669"/>
    <property type="project" value="TreeGrafter"/>
</dbReference>
<dbReference type="SMART" id="SM00249">
    <property type="entry name" value="PHD"/>
    <property type="match status" value="2"/>
</dbReference>
<dbReference type="GO" id="GO:0008270">
    <property type="term" value="F:zinc ion binding"/>
    <property type="evidence" value="ECO:0007669"/>
    <property type="project" value="UniProtKB-KW"/>
</dbReference>
<dbReference type="InterPro" id="IPR020795">
    <property type="entry name" value="ORC3"/>
</dbReference>
<evidence type="ECO:0000256" key="2">
    <source>
        <dbReference type="ARBA" id="ARBA00022771"/>
    </source>
</evidence>
<dbReference type="GO" id="GO:0003688">
    <property type="term" value="F:DNA replication origin binding"/>
    <property type="evidence" value="ECO:0007669"/>
    <property type="project" value="TreeGrafter"/>
</dbReference>
<keyword evidence="1" id="KW-0479">Metal-binding</keyword>
<feature type="compositionally biased region" description="Acidic residues" evidence="5">
    <location>
        <begin position="209"/>
        <end position="223"/>
    </location>
</feature>
<dbReference type="AlphaFoldDB" id="A0A0G4ITW7"/>
<evidence type="ECO:0000313" key="9">
    <source>
        <dbReference type="Proteomes" id="UP000039324"/>
    </source>
</evidence>
<dbReference type="GO" id="GO:0006270">
    <property type="term" value="P:DNA replication initiation"/>
    <property type="evidence" value="ECO:0007669"/>
    <property type="project" value="TreeGrafter"/>
</dbReference>
<dbReference type="GO" id="GO:0031261">
    <property type="term" value="C:DNA replication preinitiation complex"/>
    <property type="evidence" value="ECO:0007669"/>
    <property type="project" value="TreeGrafter"/>
</dbReference>
<keyword evidence="3" id="KW-0862">Zinc</keyword>
<evidence type="ECO:0000256" key="3">
    <source>
        <dbReference type="ARBA" id="ARBA00022833"/>
    </source>
</evidence>
<dbReference type="InterPro" id="IPR045667">
    <property type="entry name" value="ORC3_N"/>
</dbReference>
<protein>
    <recommendedName>
        <fullName evidence="6">PHD-type domain-containing protein</fullName>
    </recommendedName>
</protein>
<dbReference type="SUPFAM" id="SSF57903">
    <property type="entry name" value="FYVE/PHD zinc finger"/>
    <property type="match status" value="1"/>
</dbReference>
<dbReference type="Pfam" id="PF13832">
    <property type="entry name" value="zf-HC5HC2H_2"/>
    <property type="match status" value="1"/>
</dbReference>
<geneLocation type="mitochondrion" evidence="8"/>
<evidence type="ECO:0000256" key="5">
    <source>
        <dbReference type="SAM" id="MobiDB-lite"/>
    </source>
</evidence>
<sequence length="867" mass="94163">MDTDADAPCGVCGDVDAGAGVYQMLYCDGCNVCLHLACYGMRRLPREKAWFCDACRQGFTDKECVLCRVLWRKAPTSPAMVSTGADDGKSPWAHAVCVRANDMAALDGRNCVNLRELEPDFDSRPSRSAPRCSFCNRQSGQMVHCECAQCCRVGHASCALQAGRLRLTDADGPMFYCNEHADERQDVCSEPTGDESDDDDVGTGGSSDDYAETDDDSDEDDTSSESGGATTEDSDEDDTDTLGITGDISAMTISSSIQFRPGKASGARAGAPPAMKLYRSLATRVDRYVSSAIASANAALFAAVTTFVTNSRLMRHPAELQTAVIQAGVNRADNALLFHELASHLLRAGMQVCRVAPTDSCSNVVDLMWTVYESLRVPSLSRSSSSSSSAARPSLRPRAESGPVDAPKTPIIAARPKNKRPDEQLAKAASSSLLAIIVDSVESVPQGVLNAFIQRLTTLSTMASTIGLALIVGVSSSVHVLEELLWARTTQALSMQVFPVAPALSFEAPFLDHFVCADAFPVQLGPRIVEQIRYRFRSSNTSIRGLAADFRLAILLHIRARPDKACEWAEYVAGDADSELEGVSPRNQGSARQARLYRSAYWRTIRLVAAIVSGTGSAQPSPSLLLDLYGELANGSASTPILDSFFKSVESVDKALRLTTIVRPWTELLAIAPETVDLADQLQQVLFRVENPGTDGQADADLVGRMSQKFGRQSKRLFTTQSSLGSSLLKQESVKREAVRVVGLLKNMIAERLRPIPEACKQVHNRFFFDDVSAFQQLFPGSLERNALAKFRACPDSDIAVVWGFIREAHAITVHMGQLFSKFKVMQHGNPDEVKARFVQAIEDLCVIGFVCHSTHPACVERIVHHE</sequence>
<dbReference type="InterPro" id="IPR011011">
    <property type="entry name" value="Znf_FYVE_PHD"/>
</dbReference>
<keyword evidence="8" id="KW-0496">Mitochondrion</keyword>
<dbReference type="InterPro" id="IPR013083">
    <property type="entry name" value="Znf_RING/FYVE/PHD"/>
</dbReference>
<dbReference type="OrthoDB" id="20839at2759"/>